<dbReference type="GO" id="GO:0000444">
    <property type="term" value="C:MIS12/MIND type complex"/>
    <property type="evidence" value="ECO:0007669"/>
    <property type="project" value="TreeGrafter"/>
</dbReference>
<evidence type="ECO:0000256" key="1">
    <source>
        <dbReference type="ARBA" id="ARBA00004629"/>
    </source>
</evidence>
<dbReference type="GO" id="GO:0051382">
    <property type="term" value="P:kinetochore assembly"/>
    <property type="evidence" value="ECO:0007669"/>
    <property type="project" value="TreeGrafter"/>
</dbReference>
<dbReference type="GO" id="GO:0051301">
    <property type="term" value="P:cell division"/>
    <property type="evidence" value="ECO:0007669"/>
    <property type="project" value="UniProtKB-KW"/>
</dbReference>
<dbReference type="GO" id="GO:0000070">
    <property type="term" value="P:mitotic sister chromatid segregation"/>
    <property type="evidence" value="ECO:0007669"/>
    <property type="project" value="TreeGrafter"/>
</dbReference>
<evidence type="ECO:0000256" key="2">
    <source>
        <dbReference type="ARBA" id="ARBA00008643"/>
    </source>
</evidence>
<organism evidence="11 12">
    <name type="scientific">Olpidium bornovanus</name>
    <dbReference type="NCBI Taxonomy" id="278681"/>
    <lineage>
        <taxon>Eukaryota</taxon>
        <taxon>Fungi</taxon>
        <taxon>Fungi incertae sedis</taxon>
        <taxon>Olpidiomycota</taxon>
        <taxon>Olpidiomycotina</taxon>
        <taxon>Olpidiomycetes</taxon>
        <taxon>Olpidiales</taxon>
        <taxon>Olpidiaceae</taxon>
        <taxon>Olpidium</taxon>
    </lineage>
</organism>
<evidence type="ECO:0000256" key="3">
    <source>
        <dbReference type="ARBA" id="ARBA00022454"/>
    </source>
</evidence>
<sequence length="295" mass="32897">NSPSFFPPRPPPPPHLTQKTPTRKVSRARQAPAMAPRVKRAAAPKRRKSKGDARTDGSDGDACAEAAAESAASVSLSYMTEHLGCSPVDVIDEIINIANTNTYMALAGLAIFTEEQLGAAEEQKTGMHQIESLVEHKLDKAFDSFEMFAMRNLFTFPEEAAPLLEHYKGWDFSLTEDDARLDKEIREVQKMLLEERRKNHQLKKHINATNTKLKTYDSCWRQLNFIMGIGNSISQDTHISTAVSSVAVLLRHLTEAASTAIDLSSHPIFTKQHSSPKQEVKCEESDTGYEEKMKD</sequence>
<dbReference type="GO" id="GO:0005634">
    <property type="term" value="C:nucleus"/>
    <property type="evidence" value="ECO:0007669"/>
    <property type="project" value="InterPro"/>
</dbReference>
<keyword evidence="9" id="KW-0137">Centromere</keyword>
<dbReference type="OrthoDB" id="1884855at2759"/>
<comment type="caution">
    <text evidence="11">The sequence shown here is derived from an EMBL/GenBank/DDBJ whole genome shotgun (WGS) entry which is preliminary data.</text>
</comment>
<keyword evidence="3" id="KW-0158">Chromosome</keyword>
<evidence type="ECO:0000256" key="4">
    <source>
        <dbReference type="ARBA" id="ARBA00022618"/>
    </source>
</evidence>
<dbReference type="PANTHER" id="PTHR14527:SF2">
    <property type="entry name" value="PROTEIN MIS12 HOMOLOG"/>
    <property type="match status" value="1"/>
</dbReference>
<dbReference type="EMBL" id="JAEFCI010005910">
    <property type="protein sequence ID" value="KAG5460016.1"/>
    <property type="molecule type" value="Genomic_DNA"/>
</dbReference>
<comment type="similarity">
    <text evidence="2">Belongs to the mis12 family.</text>
</comment>
<dbReference type="AlphaFoldDB" id="A0A8H7ZV07"/>
<keyword evidence="5" id="KW-0498">Mitosis</keyword>
<keyword evidence="8" id="KW-0131">Cell cycle</keyword>
<gene>
    <name evidence="11" type="ORF">BJ554DRAFT_7989</name>
</gene>
<feature type="non-terminal residue" evidence="11">
    <location>
        <position position="1"/>
    </location>
</feature>
<evidence type="ECO:0000256" key="9">
    <source>
        <dbReference type="ARBA" id="ARBA00023328"/>
    </source>
</evidence>
<evidence type="ECO:0000256" key="6">
    <source>
        <dbReference type="ARBA" id="ARBA00022838"/>
    </source>
</evidence>
<accession>A0A8H7ZV07</accession>
<comment type="subcellular location">
    <subcellularLocation>
        <location evidence="1">Chromosome</location>
        <location evidence="1">Centromere</location>
        <location evidence="1">Kinetochore</location>
    </subcellularLocation>
</comment>
<proteinExistence type="inferred from homology"/>
<feature type="region of interest" description="Disordered" evidence="10">
    <location>
        <begin position="270"/>
        <end position="295"/>
    </location>
</feature>
<reference evidence="11 12" key="1">
    <citation type="journal article" name="Sci. Rep.">
        <title>Genome-scale phylogenetic analyses confirm Olpidium as the closest living zoosporic fungus to the non-flagellated, terrestrial fungi.</title>
        <authorList>
            <person name="Chang Y."/>
            <person name="Rochon D."/>
            <person name="Sekimoto S."/>
            <person name="Wang Y."/>
            <person name="Chovatia M."/>
            <person name="Sandor L."/>
            <person name="Salamov A."/>
            <person name="Grigoriev I.V."/>
            <person name="Stajich J.E."/>
            <person name="Spatafora J.W."/>
        </authorList>
    </citation>
    <scope>NUCLEOTIDE SEQUENCE [LARGE SCALE GENOMIC DNA]</scope>
    <source>
        <strain evidence="11">S191</strain>
    </source>
</reference>
<keyword evidence="12" id="KW-1185">Reference proteome</keyword>
<feature type="compositionally biased region" description="Basic residues" evidence="10">
    <location>
        <begin position="37"/>
        <end position="49"/>
    </location>
</feature>
<keyword evidence="6" id="KW-0995">Kinetochore</keyword>
<evidence type="ECO:0000313" key="11">
    <source>
        <dbReference type="EMBL" id="KAG5460016.1"/>
    </source>
</evidence>
<dbReference type="InterPro" id="IPR008685">
    <property type="entry name" value="Centromere_Mis12"/>
</dbReference>
<evidence type="ECO:0000256" key="10">
    <source>
        <dbReference type="SAM" id="MobiDB-lite"/>
    </source>
</evidence>
<dbReference type="Proteomes" id="UP000673691">
    <property type="component" value="Unassembled WGS sequence"/>
</dbReference>
<evidence type="ECO:0000313" key="12">
    <source>
        <dbReference type="Proteomes" id="UP000673691"/>
    </source>
</evidence>
<keyword evidence="4" id="KW-0132">Cell division</keyword>
<dbReference type="PANTHER" id="PTHR14527">
    <property type="entry name" value="PROTEIN MIS12 HOMOLOG"/>
    <property type="match status" value="1"/>
</dbReference>
<protein>
    <submittedName>
        <fullName evidence="11">Mis12 protein-domain-containing protein</fullName>
    </submittedName>
</protein>
<evidence type="ECO:0000256" key="7">
    <source>
        <dbReference type="ARBA" id="ARBA00023054"/>
    </source>
</evidence>
<feature type="region of interest" description="Disordered" evidence="10">
    <location>
        <begin position="1"/>
        <end position="61"/>
    </location>
</feature>
<name>A0A8H7ZV07_9FUNG</name>
<feature type="compositionally biased region" description="Pro residues" evidence="10">
    <location>
        <begin position="1"/>
        <end position="15"/>
    </location>
</feature>
<dbReference type="Pfam" id="PF05859">
    <property type="entry name" value="Mis12"/>
    <property type="match status" value="1"/>
</dbReference>
<keyword evidence="7" id="KW-0175">Coiled coil</keyword>
<evidence type="ECO:0000256" key="5">
    <source>
        <dbReference type="ARBA" id="ARBA00022776"/>
    </source>
</evidence>
<evidence type="ECO:0000256" key="8">
    <source>
        <dbReference type="ARBA" id="ARBA00023306"/>
    </source>
</evidence>
<feature type="compositionally biased region" description="Basic and acidic residues" evidence="10">
    <location>
        <begin position="276"/>
        <end position="295"/>
    </location>
</feature>